<organism evidence="1">
    <name type="scientific">Leclercia adecarboxylata</name>
    <dbReference type="NCBI Taxonomy" id="83655"/>
    <lineage>
        <taxon>Bacteria</taxon>
        <taxon>Pseudomonadati</taxon>
        <taxon>Pseudomonadota</taxon>
        <taxon>Gammaproteobacteria</taxon>
        <taxon>Enterobacterales</taxon>
        <taxon>Enterobacteriaceae</taxon>
        <taxon>Leclercia</taxon>
    </lineage>
</organism>
<sequence length="42" mass="4671">MLLSFSVNYLAAILQQSNGNHSARLQQAKSNQSARLLKEKLV</sequence>
<accession>A0A482M1M9</accession>
<dbReference type="AlphaFoldDB" id="A0A482M1M9"/>
<proteinExistence type="predicted"/>
<protein>
    <submittedName>
        <fullName evidence="1">Uncharacterized protein</fullName>
    </submittedName>
</protein>
<name>A0A482M1M9_9ENTR</name>
<keyword evidence="1" id="KW-0614">Plasmid</keyword>
<reference evidence="1" key="1">
    <citation type="submission" date="2018-09" db="EMBL/GenBank/DDBJ databases">
        <authorList>
            <person name="Yuan Q."/>
            <person name="Jiang X."/>
            <person name="Jing Y."/>
            <person name="Cheng Q."/>
            <person name="Zhou D."/>
        </authorList>
    </citation>
    <scope>NUCLEOTIDE SEQUENCE</scope>
    <source>
        <strain evidence="1">150707804</strain>
        <plasmid evidence="1">p707804-1FII</plasmid>
    </source>
</reference>
<evidence type="ECO:0000313" key="1">
    <source>
        <dbReference type="EMBL" id="QBQ66643.1"/>
    </source>
</evidence>
<dbReference type="EMBL" id="MH909330">
    <property type="protein sequence ID" value="QBQ66643.1"/>
    <property type="molecule type" value="Genomic_DNA"/>
</dbReference>
<geneLocation type="plasmid" evidence="1">
    <name>p707804-1FII</name>
</geneLocation>